<dbReference type="InterPro" id="IPR036322">
    <property type="entry name" value="WD40_repeat_dom_sf"/>
</dbReference>
<evidence type="ECO:0000256" key="7">
    <source>
        <dbReference type="ARBA" id="ARBA00022723"/>
    </source>
</evidence>
<dbReference type="PANTHER" id="PTHR15728:SF0">
    <property type="entry name" value="PAN2-PAN3 DEADENYLATION COMPLEX CATALYTIC SUBUNIT PAN2"/>
    <property type="match status" value="1"/>
</dbReference>
<dbReference type="GO" id="GO:0003676">
    <property type="term" value="F:nucleic acid binding"/>
    <property type="evidence" value="ECO:0007669"/>
    <property type="project" value="InterPro"/>
</dbReference>
<comment type="subcellular location">
    <subcellularLocation>
        <location evidence="2 10">Cytoplasm</location>
    </subcellularLocation>
</comment>
<dbReference type="GO" id="GO:0046872">
    <property type="term" value="F:metal ion binding"/>
    <property type="evidence" value="ECO:0007669"/>
    <property type="project" value="UniProtKB-KW"/>
</dbReference>
<dbReference type="EC" id="3.1.13.4" evidence="10"/>
<dbReference type="Gene3D" id="2.130.10.10">
    <property type="entry name" value="YVTN repeat-like/Quinoprotein amine dehydrogenase"/>
    <property type="match status" value="1"/>
</dbReference>
<feature type="binding site" evidence="10">
    <location>
        <position position="939"/>
    </location>
    <ligand>
        <name>a divalent metal cation</name>
        <dbReference type="ChEBI" id="CHEBI:60240"/>
        <note>catalytic</note>
    </ligand>
</feature>
<evidence type="ECO:0000313" key="13">
    <source>
        <dbReference type="EMBL" id="KAE9988978.1"/>
    </source>
</evidence>
<dbReference type="InterPro" id="IPR038765">
    <property type="entry name" value="Papain-like_cys_pep_sf"/>
</dbReference>
<sequence>MEADYDEVRLIPHPGPGPHAQSTAATTIAFDPQQELLWTGNQYGRVMSFYGTELQKYTSYKGHASEPVHQILFTEKGVLSVASHSVHFASRRGPAQWHLADTNFKDLHCMSFTSKSANEVLVAGQQDTMFKIDLEKGAIIETVPSGGHYTKMKPGLSYICAATSSGAIHFIDSNTLKVVKIWQAHNGWISDMDVKTDFVITCGYSPRGNFGPLLDGLANVFNLKTLTPLPPIPFQAGAAFVCIHPRMSTTCVIASAQGQLQVVDIDNPNALTLIKQVQIYDNTVLTQLEMAPSGQALAFATSLCQIHLFGTPNKIQFNEFGISEPTTFADHPAPFPHLDWSADTPLNKIGLPYYRDVLLSAWPSCIIHEVGAPPPKTDPAIVSNLKRSEMGGYANNPRTTRRNQIQQTRITGKQMQKIAAPKFLSEKAKEEARMGDEAGRRVSDAMEHMKNMALDAATRKEVPPIYGNVEIKYSRFGVDDFDFKYYNKTNFSGLETHIANSYANPLLQLFRFTTMIRNLALQHTATSCVDENCLLCELGYLVDMLEKASGQNCQATNFLKTFSGQRAARSLNLLEEHTSNAPLTSMIQATNRFLLDRFYSDYQKILPPPHNEQMERALRTKIKATIRCVNCRHEQTRDDDVYTHELMYPPKHAGRPPQRGAPVQMFSHILKASVERQESTRGQDMEFHQARNRYGMQVYELVGVVADINSGENQKPHLVSMINVAASSPDRTATDQWHLFNDFLVTPITKEEALRFDPAWKLPSVITYQLKEMNHVVDDSWMNNLDASILHPGQTDNPEGYRRQAEHPEEFRFLTGPDEAPQPGTPYGIDAEFVALQREEIEIKADGTRETVRPSRLGLARVSVLRGSGHDAELPFIDDYISITEPVVDHLTQHSGISPGDLDRTTSRHDLINLKVAYKKLWLLLNLGCIFVGHGLIKDFRTINIHVPKSQVVDTVELFHIPALKRKLSLRFLAWLLLKEDIQTDMHDSIEDARTALKLWRKWEEFTEAGVLEETLEWVYKRGREMGFKVPSARGAAATESDNLGVGTPGRATPEFGMRGGDAGMGMGFDGAGDTPTPGRRGFGVGRMGFGSPMR</sequence>
<evidence type="ECO:0000256" key="10">
    <source>
        <dbReference type="HAMAP-Rule" id="MF_03182"/>
    </source>
</evidence>
<dbReference type="GO" id="GO:0000289">
    <property type="term" value="P:nuclear-transcribed mRNA poly(A) tail shortening"/>
    <property type="evidence" value="ECO:0007669"/>
    <property type="project" value="UniProtKB-UniRule"/>
</dbReference>
<dbReference type="HAMAP" id="MF_03182">
    <property type="entry name" value="PAN2"/>
    <property type="match status" value="1"/>
</dbReference>
<comment type="similarity">
    <text evidence="10">Belongs to the peptidase C19 family. PAN2 subfamily.</text>
</comment>
<dbReference type="PANTHER" id="PTHR15728">
    <property type="entry name" value="DEADENYLATION COMPLEX CATALYTIC SUBUNIT PAN2"/>
    <property type="match status" value="1"/>
</dbReference>
<comment type="subunit">
    <text evidence="10">Forms a heterotrimer with an asymmetric homodimer of the regulatory subunit PAN3 to form the poly(A)-nuclease (PAN) deadenylation complex.</text>
</comment>
<dbReference type="InterPro" id="IPR028881">
    <property type="entry name" value="PAN2_UCH_dom"/>
</dbReference>
<evidence type="ECO:0000256" key="2">
    <source>
        <dbReference type="ARBA" id="ARBA00004496"/>
    </source>
</evidence>
<feature type="domain" description="USP" evidence="12">
    <location>
        <begin position="492"/>
        <end position="771"/>
    </location>
</feature>
<evidence type="ECO:0000256" key="5">
    <source>
        <dbReference type="ARBA" id="ARBA00022664"/>
    </source>
</evidence>
<name>A0A8H3VJT9_VENIN</name>
<dbReference type="GO" id="GO:0006397">
    <property type="term" value="P:mRNA processing"/>
    <property type="evidence" value="ECO:0007669"/>
    <property type="project" value="UniProtKB-KW"/>
</dbReference>
<feature type="binding site" evidence="10">
    <location>
        <position position="832"/>
    </location>
    <ligand>
        <name>a divalent metal cation</name>
        <dbReference type="ChEBI" id="CHEBI:60240"/>
        <note>catalytic</note>
    </ligand>
</feature>
<dbReference type="Gene3D" id="3.90.70.10">
    <property type="entry name" value="Cysteine proteinases"/>
    <property type="match status" value="2"/>
</dbReference>
<comment type="catalytic activity">
    <reaction evidence="1 10">
        <text>Exonucleolytic cleavage of poly(A) to 5'-AMP.</text>
        <dbReference type="EC" id="3.1.13.4"/>
    </reaction>
</comment>
<dbReference type="Pfam" id="PF13423">
    <property type="entry name" value="UCH_1"/>
    <property type="match status" value="2"/>
</dbReference>
<dbReference type="InterPro" id="IPR036397">
    <property type="entry name" value="RNaseH_sf"/>
</dbReference>
<dbReference type="InterPro" id="IPR028889">
    <property type="entry name" value="USP"/>
</dbReference>
<feature type="binding site" evidence="10">
    <location>
        <position position="992"/>
    </location>
    <ligand>
        <name>a divalent metal cation</name>
        <dbReference type="ChEBI" id="CHEBI:60240"/>
        <note>catalytic</note>
    </ligand>
</feature>
<evidence type="ECO:0000256" key="4">
    <source>
        <dbReference type="ARBA" id="ARBA00022574"/>
    </source>
</evidence>
<dbReference type="PROSITE" id="PS50235">
    <property type="entry name" value="USP_3"/>
    <property type="match status" value="1"/>
</dbReference>
<comment type="domain">
    <text evidence="10">Contains a pseudo-UCH domain. This ubiquitin C-terminal hydrolase (UCH)-like or ubiquitin specific protease (USP)-like domain is predicted to be catalytically inactive because it lacks the active site catalytic triad characteristic of thiol proteases, with residues at the equivalent structural positions that are incompatible with catalysis, and it cannot bind ubiquitin. It functions as a structural scaffold for intra- and intermolecular interactions in the complex.</text>
</comment>
<evidence type="ECO:0000256" key="9">
    <source>
        <dbReference type="ARBA" id="ARBA00022839"/>
    </source>
</evidence>
<evidence type="ECO:0000256" key="1">
    <source>
        <dbReference type="ARBA" id="ARBA00001663"/>
    </source>
</evidence>
<dbReference type="InterPro" id="IPR050785">
    <property type="entry name" value="PAN2-PAN3_catalytic_subunit"/>
</dbReference>
<dbReference type="GO" id="GO:0000932">
    <property type="term" value="C:P-body"/>
    <property type="evidence" value="ECO:0007669"/>
    <property type="project" value="TreeGrafter"/>
</dbReference>
<feature type="region of interest" description="Disordered" evidence="11">
    <location>
        <begin position="1073"/>
        <end position="1095"/>
    </location>
</feature>
<keyword evidence="6 10" id="KW-0540">Nuclease</keyword>
<protein>
    <recommendedName>
        <fullName evidence="10">PAN2-PAN3 deadenylation complex catalytic subunit PAN2</fullName>
        <ecNumber evidence="10">3.1.13.4</ecNumber>
    </recommendedName>
    <alternativeName>
        <fullName evidence="10">PAB1P-dependent poly(A)-specific ribonuclease</fullName>
    </alternativeName>
    <alternativeName>
        <fullName evidence="10">Poly(A)-nuclease deadenylation complex subunit 2</fullName>
        <shortName evidence="10">PAN deadenylation complex subunit 2</shortName>
    </alternativeName>
</protein>
<reference evidence="13 14" key="1">
    <citation type="submission" date="2018-12" db="EMBL/GenBank/DDBJ databases">
        <title>Venturia inaequalis Genome Resource.</title>
        <authorList>
            <person name="Lichtner F.J."/>
        </authorList>
    </citation>
    <scope>NUCLEOTIDE SEQUENCE [LARGE SCALE GENOMIC DNA]</scope>
    <source>
        <strain evidence="13 14">120213</strain>
    </source>
</reference>
<dbReference type="SMART" id="SM00479">
    <property type="entry name" value="EXOIII"/>
    <property type="match status" value="1"/>
</dbReference>
<evidence type="ECO:0000256" key="3">
    <source>
        <dbReference type="ARBA" id="ARBA00022490"/>
    </source>
</evidence>
<dbReference type="SUPFAM" id="SSF53098">
    <property type="entry name" value="Ribonuclease H-like"/>
    <property type="match status" value="1"/>
</dbReference>
<dbReference type="Pfam" id="PF20770">
    <property type="entry name" value="PAN2_N"/>
    <property type="match status" value="1"/>
</dbReference>
<dbReference type="FunFam" id="2.130.10.10:FF:000459">
    <property type="entry name" value="PAN2-PAN3 deadenylation complex catalytic subunit PAN2"/>
    <property type="match status" value="1"/>
</dbReference>
<dbReference type="InterPro" id="IPR012337">
    <property type="entry name" value="RNaseH-like_sf"/>
</dbReference>
<dbReference type="SUPFAM" id="SSF54001">
    <property type="entry name" value="Cysteine proteinases"/>
    <property type="match status" value="1"/>
</dbReference>
<dbReference type="CDD" id="cd06143">
    <property type="entry name" value="PAN2_exo"/>
    <property type="match status" value="1"/>
</dbReference>
<keyword evidence="3 10" id="KW-0963">Cytoplasm</keyword>
<dbReference type="Proteomes" id="UP000447873">
    <property type="component" value="Unassembled WGS sequence"/>
</dbReference>
<dbReference type="InterPro" id="IPR015943">
    <property type="entry name" value="WD40/YVTN_repeat-like_dom_sf"/>
</dbReference>
<keyword evidence="4" id="KW-0853">WD repeat</keyword>
<keyword evidence="7 10" id="KW-0479">Metal-binding</keyword>
<dbReference type="AlphaFoldDB" id="A0A8H3VJT9"/>
<dbReference type="InterPro" id="IPR030843">
    <property type="entry name" value="PAN2"/>
</dbReference>
<dbReference type="SUPFAM" id="SSF50978">
    <property type="entry name" value="WD40 repeat-like"/>
    <property type="match status" value="1"/>
</dbReference>
<comment type="activity regulation">
    <text evidence="10">Positively regulated by the regulatory subunit PAN3.</text>
</comment>
<comment type="function">
    <text evidence="10">Catalytic subunit of the poly(A)-nuclease (PAN) deadenylation complex, one of two cytoplasmic mRNA deadenylases involved in mRNA turnover. PAN specifically shortens poly(A) tails of RNA and the activity is stimulated by poly(A)-binding protein PAB1. PAN deadenylation is followed by rapid degradation of the shortened mRNA tails by the CCR4-NOT complex. Deadenylated mRNAs are then degraded by two alternative mechanisms, namely exosome-mediated 3'-5' exonucleolytic degradation, or deadenlyation-dependent mRNA decaping and subsequent 5'-3' exonucleolytic degradation by XRN1. May also be involved in post-transcriptional maturation of mRNA poly(A) tails.</text>
</comment>
<dbReference type="Gene3D" id="3.30.420.10">
    <property type="entry name" value="Ribonuclease H-like superfamily/Ribonuclease H"/>
    <property type="match status" value="1"/>
</dbReference>
<gene>
    <name evidence="10" type="primary">PAN2</name>
    <name evidence="13" type="ORF">EG328_003294</name>
</gene>
<evidence type="ECO:0000256" key="6">
    <source>
        <dbReference type="ARBA" id="ARBA00022722"/>
    </source>
</evidence>
<comment type="domain">
    <text evidence="10">The linker, or PAN3 interaction domain (PID), between the WD40 repeats and the pseudo-UCH domain mediates interaction with PAN3.</text>
</comment>
<dbReference type="InterPro" id="IPR013520">
    <property type="entry name" value="Ribonucl_H"/>
</dbReference>
<dbReference type="GO" id="GO:0004535">
    <property type="term" value="F:poly(A)-specific ribonuclease activity"/>
    <property type="evidence" value="ECO:0007669"/>
    <property type="project" value="UniProtKB-UniRule"/>
</dbReference>
<keyword evidence="9 10" id="KW-0269">Exonuclease</keyword>
<keyword evidence="8 10" id="KW-0378">Hydrolase</keyword>
<organism evidence="13 14">
    <name type="scientific">Venturia inaequalis</name>
    <name type="common">Apple scab fungus</name>
    <dbReference type="NCBI Taxonomy" id="5025"/>
    <lineage>
        <taxon>Eukaryota</taxon>
        <taxon>Fungi</taxon>
        <taxon>Dikarya</taxon>
        <taxon>Ascomycota</taxon>
        <taxon>Pezizomycotina</taxon>
        <taxon>Dothideomycetes</taxon>
        <taxon>Pleosporomycetidae</taxon>
        <taxon>Venturiales</taxon>
        <taxon>Venturiaceae</taxon>
        <taxon>Venturia</taxon>
    </lineage>
</organism>
<evidence type="ECO:0000313" key="14">
    <source>
        <dbReference type="Proteomes" id="UP000447873"/>
    </source>
</evidence>
<dbReference type="EMBL" id="WNWS01000002">
    <property type="protein sequence ID" value="KAE9988978.1"/>
    <property type="molecule type" value="Genomic_DNA"/>
</dbReference>
<keyword evidence="5 10" id="KW-0507">mRNA processing</keyword>
<comment type="caution">
    <text evidence="13">The sequence shown here is derived from an EMBL/GenBank/DDBJ whole genome shotgun (WGS) entry which is preliminary data.</text>
</comment>
<comment type="caution">
    <text evidence="10">Lacks conserved residue(s) required for the propagation of feature annotation.</text>
</comment>
<evidence type="ECO:0000259" key="12">
    <source>
        <dbReference type="PROSITE" id="PS50235"/>
    </source>
</evidence>
<dbReference type="Pfam" id="PF00929">
    <property type="entry name" value="RNase_T"/>
    <property type="match status" value="1"/>
</dbReference>
<evidence type="ECO:0000256" key="11">
    <source>
        <dbReference type="SAM" id="MobiDB-lite"/>
    </source>
</evidence>
<feature type="binding site" evidence="10">
    <location>
        <position position="830"/>
    </location>
    <ligand>
        <name>a divalent metal cation</name>
        <dbReference type="ChEBI" id="CHEBI:60240"/>
        <note>catalytic</note>
    </ligand>
</feature>
<dbReference type="FunFam" id="3.30.420.10:FF:000028">
    <property type="entry name" value="PAN2-PAN3 deadenylation complex catalytic subunit PAN2"/>
    <property type="match status" value="1"/>
</dbReference>
<dbReference type="GO" id="GO:0031251">
    <property type="term" value="C:PAN complex"/>
    <property type="evidence" value="ECO:0007669"/>
    <property type="project" value="UniProtKB-UniRule"/>
</dbReference>
<comment type="cofactor">
    <cofactor evidence="10">
        <name>a divalent metal cation</name>
        <dbReference type="ChEBI" id="CHEBI:60240"/>
    </cofactor>
    <text evidence="10">Binds 2 metal cations per subunit in the catalytic exonuclease domain.</text>
</comment>
<proteinExistence type="inferred from homology"/>
<evidence type="ECO:0000256" key="8">
    <source>
        <dbReference type="ARBA" id="ARBA00022801"/>
    </source>
</evidence>
<dbReference type="InterPro" id="IPR048841">
    <property type="entry name" value="PAN2_N"/>
</dbReference>
<accession>A0A8H3VJT9</accession>